<dbReference type="EMBL" id="JABFTP020000185">
    <property type="protein sequence ID" value="KAL3287243.1"/>
    <property type="molecule type" value="Genomic_DNA"/>
</dbReference>
<dbReference type="PROSITE" id="PS50157">
    <property type="entry name" value="ZINC_FINGER_C2H2_2"/>
    <property type="match status" value="1"/>
</dbReference>
<feature type="domain" description="FYVE-type" evidence="6">
    <location>
        <begin position="143"/>
        <end position="222"/>
    </location>
</feature>
<keyword evidence="3" id="KW-0862">Zinc</keyword>
<protein>
    <recommendedName>
        <fullName evidence="9">Rabenosyn-5</fullName>
    </recommendedName>
</protein>
<name>A0ABD2P951_9CUCU</name>
<dbReference type="PANTHER" id="PTHR13510:SF44">
    <property type="entry name" value="RABENOSYN-5"/>
    <property type="match status" value="1"/>
</dbReference>
<evidence type="ECO:0000256" key="1">
    <source>
        <dbReference type="ARBA" id="ARBA00022723"/>
    </source>
</evidence>
<dbReference type="InterPro" id="IPR036531">
    <property type="entry name" value="Rbsn_Rab-bd_sf"/>
</dbReference>
<dbReference type="InterPro" id="IPR011011">
    <property type="entry name" value="Znf_FYVE_PHD"/>
</dbReference>
<dbReference type="Gene3D" id="3.30.40.10">
    <property type="entry name" value="Zinc/RING finger domain, C3HC4 (zinc finger)"/>
    <property type="match status" value="1"/>
</dbReference>
<dbReference type="PROSITE" id="PS00028">
    <property type="entry name" value="ZINC_FINGER_C2H2_1"/>
    <property type="match status" value="1"/>
</dbReference>
<evidence type="ECO:0000313" key="8">
    <source>
        <dbReference type="Proteomes" id="UP001516400"/>
    </source>
</evidence>
<evidence type="ECO:0000259" key="6">
    <source>
        <dbReference type="PROSITE" id="PS50178"/>
    </source>
</evidence>
<evidence type="ECO:0000256" key="3">
    <source>
        <dbReference type="ARBA" id="ARBA00022833"/>
    </source>
</evidence>
<dbReference type="PROSITE" id="PS50178">
    <property type="entry name" value="ZF_FYVE"/>
    <property type="match status" value="1"/>
</dbReference>
<evidence type="ECO:0000256" key="2">
    <source>
        <dbReference type="ARBA" id="ARBA00022771"/>
    </source>
</evidence>
<proteinExistence type="predicted"/>
<feature type="domain" description="C2H2-type" evidence="5">
    <location>
        <begin position="11"/>
        <end position="39"/>
    </location>
</feature>
<dbReference type="InterPro" id="IPR021565">
    <property type="entry name" value="Rbsn_Rab-bd"/>
</dbReference>
<dbReference type="InterPro" id="IPR052727">
    <property type="entry name" value="Rab4/Rab5_effector"/>
</dbReference>
<dbReference type="Pfam" id="PF01363">
    <property type="entry name" value="FYVE"/>
    <property type="match status" value="1"/>
</dbReference>
<evidence type="ECO:0008006" key="9">
    <source>
        <dbReference type="Google" id="ProtNLM"/>
    </source>
</evidence>
<dbReference type="InterPro" id="IPR000306">
    <property type="entry name" value="Znf_FYVE"/>
</dbReference>
<dbReference type="SUPFAM" id="SSF57903">
    <property type="entry name" value="FYVE/PHD zinc finger"/>
    <property type="match status" value="1"/>
</dbReference>
<keyword evidence="2 4" id="KW-0863">Zinc-finger</keyword>
<dbReference type="SUPFAM" id="SSF140125">
    <property type="entry name" value="Rabenosyn-5 Rab-binding domain-like"/>
    <property type="match status" value="1"/>
</dbReference>
<dbReference type="AlphaFoldDB" id="A0ABD2P951"/>
<evidence type="ECO:0000313" key="7">
    <source>
        <dbReference type="EMBL" id="KAL3287243.1"/>
    </source>
</evidence>
<dbReference type="PANTHER" id="PTHR13510">
    <property type="entry name" value="FYVE-FINGER-CONTAINING RAB5 EFFECTOR PROTEIN RABENOSYN-5-RELATED"/>
    <property type="match status" value="1"/>
</dbReference>
<comment type="caution">
    <text evidence="7">The sequence shown here is derived from an EMBL/GenBank/DDBJ whole genome shotgun (WGS) entry which is preliminary data.</text>
</comment>
<dbReference type="Proteomes" id="UP001516400">
    <property type="component" value="Unassembled WGS sequence"/>
</dbReference>
<gene>
    <name evidence="7" type="ORF">HHI36_001719</name>
</gene>
<dbReference type="InterPro" id="IPR013083">
    <property type="entry name" value="Znf_RING/FYVE/PHD"/>
</dbReference>
<dbReference type="Gene3D" id="4.10.860.20">
    <property type="entry name" value="Rabenosyn, Rab binding domain"/>
    <property type="match status" value="1"/>
</dbReference>
<organism evidence="7 8">
    <name type="scientific">Cryptolaemus montrouzieri</name>
    <dbReference type="NCBI Taxonomy" id="559131"/>
    <lineage>
        <taxon>Eukaryota</taxon>
        <taxon>Metazoa</taxon>
        <taxon>Ecdysozoa</taxon>
        <taxon>Arthropoda</taxon>
        <taxon>Hexapoda</taxon>
        <taxon>Insecta</taxon>
        <taxon>Pterygota</taxon>
        <taxon>Neoptera</taxon>
        <taxon>Endopterygota</taxon>
        <taxon>Coleoptera</taxon>
        <taxon>Polyphaga</taxon>
        <taxon>Cucujiformia</taxon>
        <taxon>Coccinelloidea</taxon>
        <taxon>Coccinellidae</taxon>
        <taxon>Scymninae</taxon>
        <taxon>Scymnini</taxon>
        <taxon>Cryptolaemus</taxon>
    </lineage>
</organism>
<reference evidence="7 8" key="1">
    <citation type="journal article" date="2021" name="BMC Biol.">
        <title>Horizontally acquired antibacterial genes associated with adaptive radiation of ladybird beetles.</title>
        <authorList>
            <person name="Li H.S."/>
            <person name="Tang X.F."/>
            <person name="Huang Y.H."/>
            <person name="Xu Z.Y."/>
            <person name="Chen M.L."/>
            <person name="Du X.Y."/>
            <person name="Qiu B.Y."/>
            <person name="Chen P.T."/>
            <person name="Zhang W."/>
            <person name="Slipinski A."/>
            <person name="Escalona H.E."/>
            <person name="Waterhouse R.M."/>
            <person name="Zwick A."/>
            <person name="Pang H."/>
        </authorList>
    </citation>
    <scope>NUCLEOTIDE SEQUENCE [LARGE SCALE GENOMIC DNA]</scope>
    <source>
        <strain evidence="7">SYSU2018</strain>
    </source>
</reference>
<evidence type="ECO:0000256" key="4">
    <source>
        <dbReference type="PROSITE-ProRule" id="PRU00042"/>
    </source>
</evidence>
<dbReference type="InterPro" id="IPR013087">
    <property type="entry name" value="Znf_C2H2_type"/>
</dbReference>
<keyword evidence="8" id="KW-1185">Reference proteome</keyword>
<dbReference type="SMART" id="SM00064">
    <property type="entry name" value="FYVE"/>
    <property type="match status" value="1"/>
</dbReference>
<dbReference type="InterPro" id="IPR017455">
    <property type="entry name" value="Znf_FYVE-rel"/>
</dbReference>
<dbReference type="Pfam" id="PF11464">
    <property type="entry name" value="Rbsn"/>
    <property type="match status" value="1"/>
</dbReference>
<sequence length="448" mass="51531">MAEANTFREGFLCPVCHKDLRSPQKLITHFQDSHSEEQDILKSIKEFYGKAKKKILKLEEQDLDIRSEPIQEKLTLDYDEFWKPQPSGSSRSHIDFFRAIRRRRLDHQTAETNKLIIRLDRLLRLDGTARKQQEQFLVAWIDGTTVSRCPSCASSFNIARRQHHCRLCGSIMCNDCSVFLPFDRAHSIVAPVQNLGISSKEGLKGRNNDSFRICSHCASMVEHRRMIQAEQMMQPIISQLYAHLQNLKSNIQSEVDLYEKMYRSLTDGESTFKLQDAQTLKASIGAKAETIDTISKKIASLPEDESSVIKIEALQNSIRRATSNYIKDYLLTLPPLPSVQELAAIKRYRSLRYSEEEEQNSDKIEIKRVTVTTGWSPSSLEKSVQSEGDPLIDQMNIVRNYIAQAKEAQRFEEVVSLEENLRLLKEAYRQSQLTKIDEKSESKLQKNS</sequence>
<evidence type="ECO:0000259" key="5">
    <source>
        <dbReference type="PROSITE" id="PS50157"/>
    </source>
</evidence>
<accession>A0ABD2P951</accession>
<dbReference type="GO" id="GO:0008270">
    <property type="term" value="F:zinc ion binding"/>
    <property type="evidence" value="ECO:0007669"/>
    <property type="project" value="UniProtKB-KW"/>
</dbReference>
<keyword evidence="1" id="KW-0479">Metal-binding</keyword>